<dbReference type="Gene3D" id="3.40.1110.10">
    <property type="entry name" value="Calcium-transporting ATPase, cytoplasmic domain N"/>
    <property type="match status" value="2"/>
</dbReference>
<name>A0ABU1DGK6_9HYPH</name>
<feature type="transmembrane region" description="Helical" evidence="9">
    <location>
        <begin position="50"/>
        <end position="69"/>
    </location>
</feature>
<dbReference type="InterPro" id="IPR023299">
    <property type="entry name" value="ATPase_P-typ_cyto_dom_N"/>
</dbReference>
<evidence type="ECO:0000313" key="14">
    <source>
        <dbReference type="Proteomes" id="UP001181622"/>
    </source>
</evidence>
<dbReference type="Pfam" id="PF00702">
    <property type="entry name" value="Hydrolase"/>
    <property type="match status" value="1"/>
</dbReference>
<dbReference type="SFLD" id="SFLDS00003">
    <property type="entry name" value="Haloacid_Dehalogenase"/>
    <property type="match status" value="1"/>
</dbReference>
<evidence type="ECO:0000256" key="1">
    <source>
        <dbReference type="ARBA" id="ARBA00004141"/>
    </source>
</evidence>
<feature type="transmembrane region" description="Helical" evidence="9">
    <location>
        <begin position="818"/>
        <end position="837"/>
    </location>
</feature>
<feature type="transmembrane region" description="Helical" evidence="9">
    <location>
        <begin position="75"/>
        <end position="94"/>
    </location>
</feature>
<dbReference type="PROSITE" id="PS00154">
    <property type="entry name" value="ATPASE_E1_E2"/>
    <property type="match status" value="1"/>
</dbReference>
<dbReference type="Pfam" id="PF00689">
    <property type="entry name" value="Cation_ATPase_C"/>
    <property type="match status" value="1"/>
</dbReference>
<keyword evidence="2 9" id="KW-0812">Transmembrane</keyword>
<dbReference type="EMBL" id="JADBEO010000022">
    <property type="protein sequence ID" value="MDR4307257.1"/>
    <property type="molecule type" value="Genomic_DNA"/>
</dbReference>
<dbReference type="Pfam" id="PF00122">
    <property type="entry name" value="E1-E2_ATPase"/>
    <property type="match status" value="1"/>
</dbReference>
<dbReference type="InterPro" id="IPR059000">
    <property type="entry name" value="ATPase_P-type_domA"/>
</dbReference>
<proteinExistence type="predicted"/>
<dbReference type="SFLD" id="SFLDG00002">
    <property type="entry name" value="C1.7:_P-type_atpase_like"/>
    <property type="match status" value="1"/>
</dbReference>
<feature type="transmembrane region" description="Helical" evidence="9">
    <location>
        <begin position="725"/>
        <end position="743"/>
    </location>
</feature>
<evidence type="ECO:0000256" key="3">
    <source>
        <dbReference type="ARBA" id="ARBA00022741"/>
    </source>
</evidence>
<dbReference type="SUPFAM" id="SSF81653">
    <property type="entry name" value="Calcium ATPase, transduction domain A"/>
    <property type="match status" value="1"/>
</dbReference>
<evidence type="ECO:0000259" key="11">
    <source>
        <dbReference type="Pfam" id="PF00689"/>
    </source>
</evidence>
<feature type="domain" description="Cation-transporting P-type ATPase C-terminal" evidence="11">
    <location>
        <begin position="671"/>
        <end position="839"/>
    </location>
</feature>
<keyword evidence="14" id="KW-1185">Reference proteome</keyword>
<dbReference type="SUPFAM" id="SSF81660">
    <property type="entry name" value="Metal cation-transporting ATPase, ATP-binding domain N"/>
    <property type="match status" value="1"/>
</dbReference>
<keyword evidence="4" id="KW-0067">ATP-binding</keyword>
<gene>
    <name evidence="13" type="ORF">IHQ68_11570</name>
</gene>
<dbReference type="InterPro" id="IPR006068">
    <property type="entry name" value="ATPase_P-typ_cation-transptr_C"/>
</dbReference>
<accession>A0ABU1DGK6</accession>
<comment type="caution">
    <text evidence="13">The sequence shown here is derived from an EMBL/GenBank/DDBJ whole genome shotgun (WGS) entry which is preliminary data.</text>
</comment>
<dbReference type="InterPro" id="IPR023298">
    <property type="entry name" value="ATPase_P-typ_TM_dom_sf"/>
</dbReference>
<dbReference type="InterPro" id="IPR008250">
    <property type="entry name" value="ATPase_P-typ_transduc_dom_A_sf"/>
</dbReference>
<dbReference type="PANTHER" id="PTHR42861">
    <property type="entry name" value="CALCIUM-TRANSPORTING ATPASE"/>
    <property type="match status" value="1"/>
</dbReference>
<dbReference type="Gene3D" id="2.70.150.10">
    <property type="entry name" value="Calcium-transporting ATPase, cytoplasmic transduction domain A"/>
    <property type="match status" value="1"/>
</dbReference>
<evidence type="ECO:0000256" key="4">
    <source>
        <dbReference type="ARBA" id="ARBA00022840"/>
    </source>
</evidence>
<dbReference type="Proteomes" id="UP001181622">
    <property type="component" value="Unassembled WGS sequence"/>
</dbReference>
<dbReference type="NCBIfam" id="TIGR01494">
    <property type="entry name" value="ATPase_P-type"/>
    <property type="match status" value="1"/>
</dbReference>
<dbReference type="SUPFAM" id="SSF56784">
    <property type="entry name" value="HAD-like"/>
    <property type="match status" value="1"/>
</dbReference>
<dbReference type="SFLD" id="SFLDF00027">
    <property type="entry name" value="p-type_atpase"/>
    <property type="match status" value="1"/>
</dbReference>
<dbReference type="Gene3D" id="3.40.50.1000">
    <property type="entry name" value="HAD superfamily/HAD-like"/>
    <property type="match status" value="2"/>
</dbReference>
<feature type="transmembrane region" description="Helical" evidence="9">
    <location>
        <begin position="275"/>
        <end position="299"/>
    </location>
</feature>
<feature type="domain" description="Cation-transporting P-type ATPase N-terminal" evidence="12">
    <location>
        <begin position="17"/>
        <end position="65"/>
    </location>
</feature>
<dbReference type="PRINTS" id="PR00120">
    <property type="entry name" value="HATPASE"/>
</dbReference>
<evidence type="ECO:0000256" key="2">
    <source>
        <dbReference type="ARBA" id="ARBA00022692"/>
    </source>
</evidence>
<dbReference type="InterPro" id="IPR023214">
    <property type="entry name" value="HAD_sf"/>
</dbReference>
<dbReference type="InterPro" id="IPR004014">
    <property type="entry name" value="ATPase_P-typ_cation-transptr_N"/>
</dbReference>
<feature type="transmembrane region" description="Helical" evidence="9">
    <location>
        <begin position="647"/>
        <end position="668"/>
    </location>
</feature>
<evidence type="ECO:0000256" key="7">
    <source>
        <dbReference type="ARBA" id="ARBA00023136"/>
    </source>
</evidence>
<evidence type="ECO:0000259" key="12">
    <source>
        <dbReference type="Pfam" id="PF00690"/>
    </source>
</evidence>
<dbReference type="SUPFAM" id="SSF81665">
    <property type="entry name" value="Calcium ATPase, transmembrane domain M"/>
    <property type="match status" value="1"/>
</dbReference>
<feature type="domain" description="P-type ATPase A" evidence="10">
    <location>
        <begin position="106"/>
        <end position="223"/>
    </location>
</feature>
<feature type="region of interest" description="Disordered" evidence="8">
    <location>
        <begin position="1"/>
        <end position="40"/>
    </location>
</feature>
<dbReference type="Pfam" id="PF00690">
    <property type="entry name" value="Cation_ATPase_N"/>
    <property type="match status" value="1"/>
</dbReference>
<dbReference type="InterPro" id="IPR036412">
    <property type="entry name" value="HAD-like_sf"/>
</dbReference>
<dbReference type="PRINTS" id="PR00119">
    <property type="entry name" value="CATATPASE"/>
</dbReference>
<evidence type="ECO:0000256" key="8">
    <source>
        <dbReference type="SAM" id="MobiDB-lite"/>
    </source>
</evidence>
<keyword evidence="6 9" id="KW-1133">Transmembrane helix</keyword>
<dbReference type="Gene3D" id="1.20.1110.10">
    <property type="entry name" value="Calcium-transporting ATPase, transmembrane domain"/>
    <property type="match status" value="2"/>
</dbReference>
<feature type="transmembrane region" description="Helical" evidence="9">
    <location>
        <begin position="785"/>
        <end position="806"/>
    </location>
</feature>
<reference evidence="13" key="1">
    <citation type="submission" date="2020-10" db="EMBL/GenBank/DDBJ databases">
        <authorList>
            <person name="Abbas A."/>
            <person name="Razzaq R."/>
            <person name="Waqas M."/>
            <person name="Abbas N."/>
            <person name="Nielsen T.K."/>
            <person name="Hansen L.H."/>
            <person name="Hussain S."/>
            <person name="Shahid M."/>
        </authorList>
    </citation>
    <scope>NUCLEOTIDE SEQUENCE</scope>
    <source>
        <strain evidence="13">S14</strain>
    </source>
</reference>
<keyword evidence="3" id="KW-0547">Nucleotide-binding</keyword>
<keyword evidence="5" id="KW-1278">Translocase</keyword>
<comment type="subcellular location">
    <subcellularLocation>
        <location evidence="1">Membrane</location>
        <topology evidence="1">Multi-pass membrane protein</topology>
    </subcellularLocation>
</comment>
<evidence type="ECO:0000256" key="5">
    <source>
        <dbReference type="ARBA" id="ARBA00022967"/>
    </source>
</evidence>
<protein>
    <submittedName>
        <fullName evidence="13">Cation-translocating P-type ATPase</fullName>
    </submittedName>
</protein>
<dbReference type="InterPro" id="IPR018303">
    <property type="entry name" value="ATPase_P-typ_P_site"/>
</dbReference>
<evidence type="ECO:0000259" key="10">
    <source>
        <dbReference type="Pfam" id="PF00122"/>
    </source>
</evidence>
<sequence length="863" mass="90027">MARTANPPDPRRWAHGRGLTAQEAASRSRMAGPNEPPSQRRSKLKIAIGVVREPMFLLLIGAAGLYFAVGDRVEGAVMVAAAGLSVGLVIVQQIRSERALDALRVLSEPTARVVRDGVVTRVPARELAPGDLLVLAEGDRAPADGVLVEGGPLRIDESALTGESAPVIKTADPAFEAGRSPETAKDMNDVAAVLAGALVVGGQGAVVVSHIGAATQLGRIGASLASVETTRSPLQIATARFVRWLGLAAIGFCVIVAVAYGVLRGGWVDGGLAGLTLAIALIPEEFPTVLAIFLALGAWRLSRQNVLTRRSAAVEALGGVSALCVDKTGTLTVNRMRVAATWSPGRPFPSDGAASAHEGRVVAVARLACATPAVDPMDQAIAALGETKPSEILADRLRAAYPLTAKRLAFAQDWLTDEGRSIVAAKGAPESIFDMCGLQSAERLLARRVAEEMARRGLRVLGVAEATGPLAAPSETIDDLSFRFTGLIAFEDPVRADVPQAIALCRRAGIRVIMITGDAPLTAEAIAQDAGIPVVGGVLCGAQLDAMTPRELALRAAETCVFARVSPEQKLALVDALKRNGEIVAMTGDGVNDAPALRAAHVGIAMGERGTDVAQETADIILLDDRFTSIVNGVRLGRRINQNLHRALIYITALHVPIAGLSLLPILFGMPPAFAPLHVVLMELIIDPICSIAFEAEPDAKGVMDQPPKAASRTLFGLRDIGRGLLQGAVLLAVTMAGFVFALRSGLPEEQARGLLLSMLIAGNLSMAHAELSEPGERLFPPHRIAFYAVALTATLIVAAALYVPAVQELLQVAAPGAMFEATGLAVAVAAGGWPGLQKRIRSHLRAAPIVAGDSAGPESPRP</sequence>
<organism evidence="13 14">
    <name type="scientific">Chelatococcus sambhunathii</name>
    <dbReference type="NCBI Taxonomy" id="363953"/>
    <lineage>
        <taxon>Bacteria</taxon>
        <taxon>Pseudomonadati</taxon>
        <taxon>Pseudomonadota</taxon>
        <taxon>Alphaproteobacteria</taxon>
        <taxon>Hyphomicrobiales</taxon>
        <taxon>Chelatococcaceae</taxon>
        <taxon>Chelatococcus</taxon>
    </lineage>
</organism>
<dbReference type="InterPro" id="IPR044492">
    <property type="entry name" value="P_typ_ATPase_HD_dom"/>
</dbReference>
<dbReference type="InterPro" id="IPR001757">
    <property type="entry name" value="P_typ_ATPase"/>
</dbReference>
<keyword evidence="7 9" id="KW-0472">Membrane</keyword>
<evidence type="ECO:0000256" key="6">
    <source>
        <dbReference type="ARBA" id="ARBA00022989"/>
    </source>
</evidence>
<feature type="transmembrane region" description="Helical" evidence="9">
    <location>
        <begin position="241"/>
        <end position="263"/>
    </location>
</feature>
<evidence type="ECO:0000313" key="13">
    <source>
        <dbReference type="EMBL" id="MDR4307257.1"/>
    </source>
</evidence>
<evidence type="ECO:0000256" key="9">
    <source>
        <dbReference type="SAM" id="Phobius"/>
    </source>
</evidence>